<sequence length="99" mass="10979">MPLEILRSPAAEADLFDIWAFIAEDSVSAADRHLRRLMEVLHTLAAAPAMGRERGELAPGLRSFPVGNYALYYRIEGNSLILVRALNAARQAEPDLFID</sequence>
<comment type="similarity">
    <text evidence="1">Belongs to the RelE toxin family.</text>
</comment>
<dbReference type="Gene3D" id="3.30.2310.20">
    <property type="entry name" value="RelE-like"/>
    <property type="match status" value="1"/>
</dbReference>
<name>A0A433XK29_9HYPH</name>
<protein>
    <submittedName>
        <fullName evidence="3">Type II toxin-antitoxin system RelE/ParE family toxin</fullName>
    </submittedName>
</protein>
<accession>A0A433XK29</accession>
<evidence type="ECO:0000256" key="1">
    <source>
        <dbReference type="ARBA" id="ARBA00006226"/>
    </source>
</evidence>
<dbReference type="Proteomes" id="UP000281547">
    <property type="component" value="Unassembled WGS sequence"/>
</dbReference>
<keyword evidence="2" id="KW-1277">Toxin-antitoxin system</keyword>
<dbReference type="InterPro" id="IPR007712">
    <property type="entry name" value="RelE/ParE_toxin"/>
</dbReference>
<comment type="caution">
    <text evidence="3">The sequence shown here is derived from an EMBL/GenBank/DDBJ whole genome shotgun (WGS) entry which is preliminary data.</text>
</comment>
<proteinExistence type="inferred from homology"/>
<dbReference type="AlphaFoldDB" id="A0A433XK29"/>
<keyword evidence="4" id="KW-1185">Reference proteome</keyword>
<dbReference type="RefSeq" id="WP_127186560.1">
    <property type="nucleotide sequence ID" value="NZ_RZNJ01000001.1"/>
</dbReference>
<organism evidence="3 4">
    <name type="scientific">Arsenicitalea aurantiaca</name>
    <dbReference type="NCBI Taxonomy" id="1783274"/>
    <lineage>
        <taxon>Bacteria</taxon>
        <taxon>Pseudomonadati</taxon>
        <taxon>Pseudomonadota</taxon>
        <taxon>Alphaproteobacteria</taxon>
        <taxon>Hyphomicrobiales</taxon>
        <taxon>Devosiaceae</taxon>
        <taxon>Arsenicitalea</taxon>
    </lineage>
</organism>
<dbReference type="InterPro" id="IPR051803">
    <property type="entry name" value="TA_system_RelE-like_toxin"/>
</dbReference>
<dbReference type="InterPro" id="IPR035093">
    <property type="entry name" value="RelE/ParE_toxin_dom_sf"/>
</dbReference>
<dbReference type="PANTHER" id="PTHR33755">
    <property type="entry name" value="TOXIN PARE1-RELATED"/>
    <property type="match status" value="1"/>
</dbReference>
<gene>
    <name evidence="3" type="ORF">EMQ25_00310</name>
</gene>
<reference evidence="3 4" key="1">
    <citation type="journal article" date="2016" name="Int. J. Syst. Evol. Microbiol.">
        <title>Arsenicitalea aurantiaca gen. nov., sp. nov., a new member of the family Hyphomicrobiaceae, isolated from high-arsenic sediment.</title>
        <authorList>
            <person name="Mu Y."/>
            <person name="Zhou L."/>
            <person name="Zeng X.C."/>
            <person name="Liu L."/>
            <person name="Pan Y."/>
            <person name="Chen X."/>
            <person name="Wang J."/>
            <person name="Li S."/>
            <person name="Li W.J."/>
            <person name="Wang Y."/>
        </authorList>
    </citation>
    <scope>NUCLEOTIDE SEQUENCE [LARGE SCALE GENOMIC DNA]</scope>
    <source>
        <strain evidence="3 4">42-50</strain>
    </source>
</reference>
<evidence type="ECO:0000256" key="2">
    <source>
        <dbReference type="ARBA" id="ARBA00022649"/>
    </source>
</evidence>
<evidence type="ECO:0000313" key="4">
    <source>
        <dbReference type="Proteomes" id="UP000281547"/>
    </source>
</evidence>
<dbReference type="EMBL" id="RZNJ01000001">
    <property type="protein sequence ID" value="RUT34441.1"/>
    <property type="molecule type" value="Genomic_DNA"/>
</dbReference>
<dbReference type="Pfam" id="PF05016">
    <property type="entry name" value="ParE_toxin"/>
    <property type="match status" value="1"/>
</dbReference>
<dbReference type="OrthoDB" id="8369899at2"/>
<evidence type="ECO:0000313" key="3">
    <source>
        <dbReference type="EMBL" id="RUT34441.1"/>
    </source>
</evidence>